<feature type="compositionally biased region" description="Basic and acidic residues" evidence="1">
    <location>
        <begin position="1"/>
        <end position="16"/>
    </location>
</feature>
<dbReference type="Proteomes" id="UP001501257">
    <property type="component" value="Unassembled WGS sequence"/>
</dbReference>
<evidence type="ECO:0000313" key="2">
    <source>
        <dbReference type="EMBL" id="GAA5227599.1"/>
    </source>
</evidence>
<dbReference type="EMBL" id="BAABLK010000030">
    <property type="protein sequence ID" value="GAA5227599.1"/>
    <property type="molecule type" value="Genomic_DNA"/>
</dbReference>
<sequence length="68" mass="7541">MSLDYDKGSSPLREKTYPPCQTENEDTFLLRLFSKDEASAEFLGLSEHDIRKRTATSTPNVESDTGGG</sequence>
<accession>A0ABP9TLB6</accession>
<evidence type="ECO:0000256" key="1">
    <source>
        <dbReference type="SAM" id="MobiDB-lite"/>
    </source>
</evidence>
<evidence type="ECO:0000313" key="3">
    <source>
        <dbReference type="Proteomes" id="UP001501257"/>
    </source>
</evidence>
<reference evidence="3" key="1">
    <citation type="journal article" date="2019" name="Int. J. Syst. Evol. Microbiol.">
        <title>The Global Catalogue of Microorganisms (GCM) 10K type strain sequencing project: providing services to taxonomists for standard genome sequencing and annotation.</title>
        <authorList>
            <consortium name="The Broad Institute Genomics Platform"/>
            <consortium name="The Broad Institute Genome Sequencing Center for Infectious Disease"/>
            <person name="Wu L."/>
            <person name="Ma J."/>
        </authorList>
    </citation>
    <scope>NUCLEOTIDE SEQUENCE [LARGE SCALE GENOMIC DNA]</scope>
    <source>
        <strain evidence="3">JCM 18952</strain>
    </source>
</reference>
<feature type="region of interest" description="Disordered" evidence="1">
    <location>
        <begin position="1"/>
        <end position="23"/>
    </location>
</feature>
<protein>
    <recommendedName>
        <fullName evidence="4">DUF4158 domain-containing protein</fullName>
    </recommendedName>
</protein>
<keyword evidence="3" id="KW-1185">Reference proteome</keyword>
<comment type="caution">
    <text evidence="2">The sequence shown here is derived from an EMBL/GenBank/DDBJ whole genome shotgun (WGS) entry which is preliminary data.</text>
</comment>
<evidence type="ECO:0008006" key="4">
    <source>
        <dbReference type="Google" id="ProtNLM"/>
    </source>
</evidence>
<organism evidence="2 3">
    <name type="scientific">Paeniglutamicibacter antarcticus</name>
    <dbReference type="NCBI Taxonomy" id="494023"/>
    <lineage>
        <taxon>Bacteria</taxon>
        <taxon>Bacillati</taxon>
        <taxon>Actinomycetota</taxon>
        <taxon>Actinomycetes</taxon>
        <taxon>Micrococcales</taxon>
        <taxon>Micrococcaceae</taxon>
        <taxon>Paeniglutamicibacter</taxon>
    </lineage>
</organism>
<gene>
    <name evidence="2" type="ORF">GCM10025778_21320</name>
</gene>
<name>A0ABP9TLB6_9MICC</name>
<proteinExistence type="predicted"/>